<dbReference type="SUPFAM" id="SSF56112">
    <property type="entry name" value="Protein kinase-like (PK-like)"/>
    <property type="match status" value="1"/>
</dbReference>
<dbReference type="EMBL" id="NFEZ01000004">
    <property type="protein sequence ID" value="PLT43730.1"/>
    <property type="molecule type" value="Genomic_DNA"/>
</dbReference>
<feature type="region of interest" description="Disordered" evidence="2">
    <location>
        <begin position="305"/>
        <end position="324"/>
    </location>
</feature>
<comment type="caution">
    <text evidence="5">The sequence shown here is derived from an EMBL/GenBank/DDBJ whole genome shotgun (WGS) entry which is preliminary data.</text>
</comment>
<evidence type="ECO:0000256" key="2">
    <source>
        <dbReference type="SAM" id="MobiDB-lite"/>
    </source>
</evidence>
<keyword evidence="5" id="KW-0560">Oxidoreductase</keyword>
<dbReference type="CDD" id="cd05121">
    <property type="entry name" value="ABC1_ADCK3-like"/>
    <property type="match status" value="1"/>
</dbReference>
<dbReference type="InterPro" id="IPR050154">
    <property type="entry name" value="UbiB_kinase"/>
</dbReference>
<dbReference type="AlphaFoldDB" id="A0A2N5N065"/>
<dbReference type="InterPro" id="IPR004147">
    <property type="entry name" value="ABC1_dom"/>
</dbReference>
<feature type="transmembrane region" description="Helical" evidence="3">
    <location>
        <begin position="559"/>
        <end position="579"/>
    </location>
</feature>
<comment type="similarity">
    <text evidence="1">Belongs to the protein kinase superfamily. ADCK protein kinase family.</text>
</comment>
<dbReference type="PANTHER" id="PTHR10566">
    <property type="entry name" value="CHAPERONE-ACTIVITY OF BC1 COMPLEX CABC1 -RELATED"/>
    <property type="match status" value="1"/>
</dbReference>
<dbReference type="RefSeq" id="WP_101808345.1">
    <property type="nucleotide sequence ID" value="NZ_NFEZ01000004.1"/>
</dbReference>
<evidence type="ECO:0000259" key="4">
    <source>
        <dbReference type="Pfam" id="PF03109"/>
    </source>
</evidence>
<evidence type="ECO:0000313" key="6">
    <source>
        <dbReference type="Proteomes" id="UP000234789"/>
    </source>
</evidence>
<keyword evidence="3" id="KW-0812">Transmembrane</keyword>
<feature type="transmembrane region" description="Helical" evidence="3">
    <location>
        <begin position="525"/>
        <end position="547"/>
    </location>
</feature>
<gene>
    <name evidence="5" type="ORF">B8V81_2161</name>
</gene>
<evidence type="ECO:0000256" key="3">
    <source>
        <dbReference type="SAM" id="Phobius"/>
    </source>
</evidence>
<feature type="domain" description="ABC1 atypical kinase-like" evidence="4">
    <location>
        <begin position="94"/>
        <end position="364"/>
    </location>
</feature>
<protein>
    <submittedName>
        <fullName evidence="5">Ubiquinone biosynthesis monooxygenase UbiB</fullName>
    </submittedName>
</protein>
<dbReference type="GO" id="GO:0004497">
    <property type="term" value="F:monooxygenase activity"/>
    <property type="evidence" value="ECO:0007669"/>
    <property type="project" value="UniProtKB-KW"/>
</dbReference>
<dbReference type="Proteomes" id="UP000234789">
    <property type="component" value="Unassembled WGS sequence"/>
</dbReference>
<reference evidence="5 6" key="1">
    <citation type="submission" date="2017-05" db="EMBL/GenBank/DDBJ databases">
        <title>Functional genome analysis of Paenibacillus pasadenensis strain R16: insights on endophytic life style and antifungal activity.</title>
        <authorList>
            <person name="Passera A."/>
            <person name="Marcolungo L."/>
            <person name="Casati P."/>
            <person name="Brasca M."/>
            <person name="Quaglino F."/>
            <person name="Delledonne M."/>
        </authorList>
    </citation>
    <scope>NUCLEOTIDE SEQUENCE [LARGE SCALE GENOMIC DNA]</scope>
    <source>
        <strain evidence="5 6">R16</strain>
    </source>
</reference>
<accession>A0A2N5N065</accession>
<dbReference type="InterPro" id="IPR011009">
    <property type="entry name" value="Kinase-like_dom_sf"/>
</dbReference>
<organism evidence="5 6">
    <name type="scientific">Paenibacillus pasadenensis</name>
    <dbReference type="NCBI Taxonomy" id="217090"/>
    <lineage>
        <taxon>Bacteria</taxon>
        <taxon>Bacillati</taxon>
        <taxon>Bacillota</taxon>
        <taxon>Bacilli</taxon>
        <taxon>Bacillales</taxon>
        <taxon>Paenibacillaceae</taxon>
        <taxon>Paenibacillus</taxon>
    </lineage>
</organism>
<evidence type="ECO:0000313" key="5">
    <source>
        <dbReference type="EMBL" id="PLT43730.1"/>
    </source>
</evidence>
<dbReference type="PANTHER" id="PTHR10566:SF113">
    <property type="entry name" value="PROTEIN ACTIVITY OF BC1 COMPLEX KINASE 7, CHLOROPLASTIC"/>
    <property type="match status" value="1"/>
</dbReference>
<keyword evidence="3" id="KW-0472">Membrane</keyword>
<proteinExistence type="inferred from homology"/>
<sequence>MTAIRRLRHLQRYREIALAFARNGFGYFVRELGLTRLIPHWRSVESQHHQPTRTTGERLRSFLQELGPTFVKMGQIASTRHDMFPPDIIEELQRLQDKVPPFPFEEVRRVVEEELGSPLDSVYRSFEPEPVAAASIGQVHRARLRSGEEVAVKVQRPGILKTVETDLDILRHLARMAEHRLQWARQYGASELVEELAASLGAELDYTHEGRSSERIAAHFEGRKDIRIPRIWWDLSSRRVLTMEFIPGIQLHDAAALEQAGFDRTEIAEAVCRVILEQVFLSGHFHADPHPGNVLILPAAEGKRTGPRSASAAEGGADDSDPRPRPVIGLLDFGMTGRLTPGMKEHFASLIIALRRQSTDGVIQAIEAMGLIPESADWQELRRDVDRLREKYYLISFADISLGEAVTDLFQVSYRHRIRMPADFMLLGKTLLTLEGVISSLDPDFSVVTVAEPFGKKLLLDRLKPARLAEAAAGYAAEYVDLLGELPSRLRSLGRFVARGKLPLELSVKDVDRMMKKLDRISGRLSFSIVLLSFSIIMAGLVVGSSIGRQPGLLSRFPVLEIGFTIAAVMFLYMLVSIFRSGRK</sequence>
<keyword evidence="3" id="KW-1133">Transmembrane helix</keyword>
<keyword evidence="6" id="KW-1185">Reference proteome</keyword>
<keyword evidence="5" id="KW-0503">Monooxygenase</keyword>
<evidence type="ECO:0000256" key="1">
    <source>
        <dbReference type="ARBA" id="ARBA00009670"/>
    </source>
</evidence>
<keyword evidence="5" id="KW-0830">Ubiquinone</keyword>
<dbReference type="Pfam" id="PF03109">
    <property type="entry name" value="ABC1"/>
    <property type="match status" value="1"/>
</dbReference>
<name>A0A2N5N065_9BACL</name>